<feature type="transmembrane region" description="Helical" evidence="4">
    <location>
        <begin position="52"/>
        <end position="77"/>
    </location>
</feature>
<keyword evidence="3 4" id="KW-0472">Membrane</keyword>
<dbReference type="PROSITE" id="PS51846">
    <property type="entry name" value="CNNM"/>
    <property type="match status" value="1"/>
</dbReference>
<comment type="subcellular location">
    <subcellularLocation>
        <location evidence="1">Cell membrane</location>
        <topology evidence="1">Multi-pass membrane protein</topology>
    </subcellularLocation>
</comment>
<proteinExistence type="predicted"/>
<keyword evidence="3 4" id="KW-1133">Transmembrane helix</keyword>
<organism evidence="6 7">
    <name type="scientific">Paractinoplanes bogorensis</name>
    <dbReference type="NCBI Taxonomy" id="1610840"/>
    <lineage>
        <taxon>Bacteria</taxon>
        <taxon>Bacillati</taxon>
        <taxon>Actinomycetota</taxon>
        <taxon>Actinomycetes</taxon>
        <taxon>Micromonosporales</taxon>
        <taxon>Micromonosporaceae</taxon>
        <taxon>Paractinoplanes</taxon>
    </lineage>
</organism>
<evidence type="ECO:0000256" key="1">
    <source>
        <dbReference type="ARBA" id="ARBA00004651"/>
    </source>
</evidence>
<evidence type="ECO:0000256" key="3">
    <source>
        <dbReference type="PROSITE-ProRule" id="PRU01193"/>
    </source>
</evidence>
<keyword evidence="2" id="KW-1003">Cell membrane</keyword>
<gene>
    <name evidence="6" type="ORF">KOI35_38525</name>
</gene>
<evidence type="ECO:0000313" key="7">
    <source>
        <dbReference type="Proteomes" id="UP001519654"/>
    </source>
</evidence>
<sequence>MSNPWVVTAVTVLLIVLSAFFVAAEFALLAARRHRLDERAAHSRSARAAVRSFDELTVLLAGCQLGITAAALGLGAVTKPAVNYALTPLFLEWGAPGWTADAAGFALALLVVTFLHLVIGEMAPKSYAIAHPERTAIALALPMRGFMWLTRPVLRSLNASANWCLRRVGVEPRDTVATGRNAADLRHLVEHSASVGALDASASAQLTDALDLHQLTLSGITGPQRGLTSVGVNDPVADVRAVARDTGHLRVVVMREGAAAGVVHVRDTMDQPDDRTAGEVMRDVLVLDGSTLVYEALATMRTTRHHLVVVTTPDGPAVATLTDVVERLLPAPA</sequence>
<dbReference type="InterPro" id="IPR051676">
    <property type="entry name" value="UPF0053_domain"/>
</dbReference>
<dbReference type="PANTHER" id="PTHR43099">
    <property type="entry name" value="UPF0053 PROTEIN YRKA"/>
    <property type="match status" value="1"/>
</dbReference>
<keyword evidence="7" id="KW-1185">Reference proteome</keyword>
<dbReference type="InterPro" id="IPR046342">
    <property type="entry name" value="CBS_dom_sf"/>
</dbReference>
<keyword evidence="3 4" id="KW-0812">Transmembrane</keyword>
<dbReference type="Pfam" id="PF00571">
    <property type="entry name" value="CBS"/>
    <property type="match status" value="1"/>
</dbReference>
<feature type="domain" description="CNNM transmembrane" evidence="5">
    <location>
        <begin position="1"/>
        <end position="202"/>
    </location>
</feature>
<dbReference type="RefSeq" id="WP_215794006.1">
    <property type="nucleotide sequence ID" value="NZ_JAHKKG010000014.1"/>
</dbReference>
<dbReference type="InterPro" id="IPR000644">
    <property type="entry name" value="CBS_dom"/>
</dbReference>
<evidence type="ECO:0000256" key="2">
    <source>
        <dbReference type="ARBA" id="ARBA00022475"/>
    </source>
</evidence>
<dbReference type="Gene3D" id="3.10.580.10">
    <property type="entry name" value="CBS-domain"/>
    <property type="match status" value="1"/>
</dbReference>
<comment type="caution">
    <text evidence="6">The sequence shown here is derived from an EMBL/GenBank/DDBJ whole genome shotgun (WGS) entry which is preliminary data.</text>
</comment>
<dbReference type="PANTHER" id="PTHR43099:SF5">
    <property type="entry name" value="HLYC_CORC FAMILY TRANSPORTER"/>
    <property type="match status" value="1"/>
</dbReference>
<evidence type="ECO:0000256" key="4">
    <source>
        <dbReference type="SAM" id="Phobius"/>
    </source>
</evidence>
<name>A0ABS5Z154_9ACTN</name>
<evidence type="ECO:0000313" key="6">
    <source>
        <dbReference type="EMBL" id="MBU2669425.1"/>
    </source>
</evidence>
<feature type="transmembrane region" description="Helical" evidence="4">
    <location>
        <begin position="6"/>
        <end position="31"/>
    </location>
</feature>
<protein>
    <submittedName>
        <fullName evidence="6">Hemolysin family protein</fullName>
    </submittedName>
</protein>
<dbReference type="Proteomes" id="UP001519654">
    <property type="component" value="Unassembled WGS sequence"/>
</dbReference>
<feature type="transmembrane region" description="Helical" evidence="4">
    <location>
        <begin position="97"/>
        <end position="119"/>
    </location>
</feature>
<reference evidence="6 7" key="1">
    <citation type="submission" date="2021-06" db="EMBL/GenBank/DDBJ databases">
        <title>Actinoplanes lichenicola sp. nov., and Actinoplanes ovalisporus sp. nov., isolated from lichen in Thailand.</title>
        <authorList>
            <person name="Saeng-In P."/>
            <person name="Kanchanasin P."/>
            <person name="Yuki M."/>
            <person name="Kudo T."/>
            <person name="Ohkuma M."/>
            <person name="Phongsopitanun W."/>
            <person name="Tanasupawat S."/>
        </authorList>
    </citation>
    <scope>NUCLEOTIDE SEQUENCE [LARGE SCALE GENOMIC DNA]</scope>
    <source>
        <strain evidence="6 7">NBRC 110975</strain>
    </source>
</reference>
<dbReference type="SUPFAM" id="SSF54631">
    <property type="entry name" value="CBS-domain pair"/>
    <property type="match status" value="1"/>
</dbReference>
<evidence type="ECO:0000259" key="5">
    <source>
        <dbReference type="PROSITE" id="PS51846"/>
    </source>
</evidence>
<accession>A0ABS5Z154</accession>
<dbReference type="Pfam" id="PF01595">
    <property type="entry name" value="CNNM"/>
    <property type="match status" value="1"/>
</dbReference>
<dbReference type="InterPro" id="IPR002550">
    <property type="entry name" value="CNNM"/>
</dbReference>
<dbReference type="EMBL" id="JAHKKG010000014">
    <property type="protein sequence ID" value="MBU2669425.1"/>
    <property type="molecule type" value="Genomic_DNA"/>
</dbReference>